<proteinExistence type="predicted"/>
<dbReference type="STRING" id="316055.RPE_1313"/>
<dbReference type="HOGENOM" id="CLU_020336_13_4_5"/>
<accession>Q07S19</accession>
<dbReference type="AlphaFoldDB" id="Q07S19"/>
<dbReference type="OrthoDB" id="9808398at2"/>
<gene>
    <name evidence="3" type="ordered locus">RPE_1313</name>
</gene>
<dbReference type="InterPro" id="IPR029058">
    <property type="entry name" value="AB_hydrolase_fold"/>
</dbReference>
<dbReference type="EMBL" id="CP000463">
    <property type="protein sequence ID" value="ABJ05265.1"/>
    <property type="molecule type" value="Genomic_DNA"/>
</dbReference>
<dbReference type="Gene3D" id="3.40.50.1820">
    <property type="entry name" value="alpha/beta hydrolase"/>
    <property type="match status" value="1"/>
</dbReference>
<feature type="compositionally biased region" description="Polar residues" evidence="1">
    <location>
        <begin position="1"/>
        <end position="13"/>
    </location>
</feature>
<organism evidence="3">
    <name type="scientific">Rhodopseudomonas palustris (strain BisA53)</name>
    <dbReference type="NCBI Taxonomy" id="316055"/>
    <lineage>
        <taxon>Bacteria</taxon>
        <taxon>Pseudomonadati</taxon>
        <taxon>Pseudomonadota</taxon>
        <taxon>Alphaproteobacteria</taxon>
        <taxon>Hyphomicrobiales</taxon>
        <taxon>Nitrobacteraceae</taxon>
        <taxon>Rhodopseudomonas</taxon>
    </lineage>
</organism>
<dbReference type="Pfam" id="PF00561">
    <property type="entry name" value="Abhydrolase_1"/>
    <property type="match status" value="1"/>
</dbReference>
<dbReference type="KEGG" id="rpe:RPE_1313"/>
<protein>
    <recommendedName>
        <fullName evidence="2">AB hydrolase-1 domain-containing protein</fullName>
    </recommendedName>
</protein>
<dbReference type="InterPro" id="IPR000073">
    <property type="entry name" value="AB_hydrolase_1"/>
</dbReference>
<dbReference type="PANTHER" id="PTHR46438">
    <property type="entry name" value="ALPHA/BETA-HYDROLASES SUPERFAMILY PROTEIN"/>
    <property type="match status" value="1"/>
</dbReference>
<dbReference type="PANTHER" id="PTHR46438:SF2">
    <property type="entry name" value="ALPHA_BETA-HYDROLASES SUPERFAMILY PROTEIN"/>
    <property type="match status" value="1"/>
</dbReference>
<feature type="domain" description="AB hydrolase-1" evidence="2">
    <location>
        <begin position="68"/>
        <end position="175"/>
    </location>
</feature>
<evidence type="ECO:0000256" key="1">
    <source>
        <dbReference type="SAM" id="MobiDB-lite"/>
    </source>
</evidence>
<name>Q07S19_RHOP5</name>
<reference evidence="3" key="1">
    <citation type="submission" date="2006-09" db="EMBL/GenBank/DDBJ databases">
        <title>Complete sequence of Rhodopseudomonas palustris BisA53.</title>
        <authorList>
            <consortium name="US DOE Joint Genome Institute"/>
            <person name="Copeland A."/>
            <person name="Lucas S."/>
            <person name="Lapidus A."/>
            <person name="Barry K."/>
            <person name="Detter J.C."/>
            <person name="Glavina del Rio T."/>
            <person name="Hammon N."/>
            <person name="Israni S."/>
            <person name="Dalin E."/>
            <person name="Tice H."/>
            <person name="Pitluck S."/>
            <person name="Chain P."/>
            <person name="Malfatti S."/>
            <person name="Shin M."/>
            <person name="Vergez L."/>
            <person name="Schmutz J."/>
            <person name="Larimer F."/>
            <person name="Land M."/>
            <person name="Hauser L."/>
            <person name="Pelletier D.A."/>
            <person name="Kyrpides N."/>
            <person name="Kim E."/>
            <person name="Harwood C.S."/>
            <person name="Oda Y."/>
            <person name="Richardson P."/>
        </authorList>
    </citation>
    <scope>NUCLEOTIDE SEQUENCE [LARGE SCALE GENOMIC DNA]</scope>
    <source>
        <strain evidence="3">BisA53</strain>
    </source>
</reference>
<dbReference type="ESTHER" id="rhop5-q07s19">
    <property type="family name" value="6_AlphaBeta_hydrolase"/>
</dbReference>
<dbReference type="eggNOG" id="COG2267">
    <property type="taxonomic scope" value="Bacteria"/>
</dbReference>
<sequence length="333" mass="36632">MNADAPTQPSPVTQAPPVAEASPATQAPPATRSSLPPPVSGQHHEIDSPAGRLSYWADGPKSPTTATPLLLIHSINAASSAYEVKPLYEHYRAVRPVYAIELPGFGHTSREKRQYTIRMMTDAILAITKEIQRIHGDTPIDAMALSLSCEFMARAANEAPQAYRSVALVSPTGFETRPGRWVGGSRAIPWLHNFFENPLWSETIFGLLTARPVIGFFLKKTFGSSNFDRGLLDYDYLTTHQPGAQHAPYYFVSGYLFSQDAPLLYQQMKMPVWMSHGVRGDFVDYGNKALVAGLPNWSVTAYQTGAMPHFELPDAFARDYDAFFAGLPASRAP</sequence>
<evidence type="ECO:0000313" key="3">
    <source>
        <dbReference type="EMBL" id="ABJ05265.1"/>
    </source>
</evidence>
<feature type="region of interest" description="Disordered" evidence="1">
    <location>
        <begin position="1"/>
        <end position="58"/>
    </location>
</feature>
<dbReference type="SUPFAM" id="SSF53474">
    <property type="entry name" value="alpha/beta-Hydrolases"/>
    <property type="match status" value="1"/>
</dbReference>
<evidence type="ECO:0000259" key="2">
    <source>
        <dbReference type="Pfam" id="PF00561"/>
    </source>
</evidence>